<evidence type="ECO:0000313" key="5">
    <source>
        <dbReference type="EMBL" id="TYA15547.1"/>
    </source>
</evidence>
<dbReference type="PANTHER" id="PTHR19288:SF46">
    <property type="entry name" value="HALOACID DEHALOGENASE-LIKE HYDROLASE DOMAIN-CONTAINING PROTEIN 2"/>
    <property type="match status" value="1"/>
</dbReference>
<dbReference type="GO" id="GO:0046872">
    <property type="term" value="F:metal ion binding"/>
    <property type="evidence" value="ECO:0007669"/>
    <property type="project" value="UniProtKB-KW"/>
</dbReference>
<evidence type="ECO:0000313" key="6">
    <source>
        <dbReference type="Proteomes" id="UP000325218"/>
    </source>
</evidence>
<comment type="caution">
    <text evidence="5">The sequence shown here is derived from an EMBL/GenBank/DDBJ whole genome shotgun (WGS) entry which is preliminary data.</text>
</comment>
<evidence type="ECO:0000256" key="4">
    <source>
        <dbReference type="PIRSR" id="PIRSR000915-3"/>
    </source>
</evidence>
<comment type="cofactor">
    <cofactor evidence="4">
        <name>Mg(2+)</name>
        <dbReference type="ChEBI" id="CHEBI:18420"/>
    </cofactor>
    <text evidence="4">Divalent metal ions. Mg(2+) is the most effective.</text>
</comment>
<dbReference type="OrthoDB" id="9810449at2"/>
<dbReference type="Pfam" id="PF13242">
    <property type="entry name" value="Hydrolase_like"/>
    <property type="match status" value="1"/>
</dbReference>
<dbReference type="GO" id="GO:0016791">
    <property type="term" value="F:phosphatase activity"/>
    <property type="evidence" value="ECO:0007669"/>
    <property type="project" value="TreeGrafter"/>
</dbReference>
<dbReference type="PIRSF" id="PIRSF000915">
    <property type="entry name" value="PGP-type_phosphatase"/>
    <property type="match status" value="1"/>
</dbReference>
<dbReference type="NCBIfam" id="TIGR01460">
    <property type="entry name" value="HAD-SF-IIA"/>
    <property type="match status" value="1"/>
</dbReference>
<sequence length="296" mass="32657">MVRHVRFQGGCITGFFVLSAPKEAVQSLPDTLSFETYFFDLDGTIFLGDVLLPGVRETLCYLRSQEKKVRFLSNTTIRTRKECRDRLRRLGLAAYEEEIVTAGSMSAVYFGERPERVRVLVAGEQALVRELAAEGVDTTENPSEATHVLVGMDREFNYGKLHRAMKAVQGGARLIAANPDPNCPVDGDLIPDTWSMVKAIEAASLGTVEEIIGKPSAYYAAKVLDWSGTDGDRCLMVGDRLDTDILFGAGHGMRTALVLTGVSTLTDLDRFPVRPDYIWATMDEMLPRSQRAGTIV</sequence>
<feature type="active site" description="Nucleophile" evidence="2">
    <location>
        <position position="40"/>
    </location>
</feature>
<feature type="binding site" evidence="3">
    <location>
        <position position="214"/>
    </location>
    <ligand>
        <name>substrate</name>
    </ligand>
</feature>
<evidence type="ECO:0000256" key="3">
    <source>
        <dbReference type="PIRSR" id="PIRSR000915-2"/>
    </source>
</evidence>
<dbReference type="InterPro" id="IPR006357">
    <property type="entry name" value="HAD-SF_hydro_IIA"/>
</dbReference>
<dbReference type="SUPFAM" id="SSF56784">
    <property type="entry name" value="HAD-like"/>
    <property type="match status" value="1"/>
</dbReference>
<feature type="binding site" evidence="4">
    <location>
        <position position="40"/>
    </location>
    <ligand>
        <name>Mg(2+)</name>
        <dbReference type="ChEBI" id="CHEBI:18420"/>
    </ligand>
</feature>
<dbReference type="GO" id="GO:0005737">
    <property type="term" value="C:cytoplasm"/>
    <property type="evidence" value="ECO:0007669"/>
    <property type="project" value="TreeGrafter"/>
</dbReference>
<keyword evidence="5" id="KW-0378">Hydrolase</keyword>
<dbReference type="Gene3D" id="3.40.50.1000">
    <property type="entry name" value="HAD superfamily/HAD-like"/>
    <property type="match status" value="2"/>
</dbReference>
<dbReference type="EC" id="3.1.3.-" evidence="1"/>
<gene>
    <name evidence="5" type="ORF">FRY98_02290</name>
</gene>
<dbReference type="Proteomes" id="UP000325218">
    <property type="component" value="Unassembled WGS sequence"/>
</dbReference>
<keyword evidence="6" id="KW-1185">Reference proteome</keyword>
<evidence type="ECO:0000256" key="1">
    <source>
        <dbReference type="PIRNR" id="PIRNR000915"/>
    </source>
</evidence>
<comment type="function">
    <text evidence="1">Catalyzes the dephosphorylation of 2-6 carbon acid sugars in vitro.</text>
</comment>
<dbReference type="InterPro" id="IPR036412">
    <property type="entry name" value="HAD-like_sf"/>
</dbReference>
<feature type="binding site" evidence="4">
    <location>
        <position position="239"/>
    </location>
    <ligand>
        <name>Mg(2+)</name>
        <dbReference type="ChEBI" id="CHEBI:18420"/>
    </ligand>
</feature>
<accession>A0A5D0D2X9</accession>
<dbReference type="AlphaFoldDB" id="A0A5D0D2X9"/>
<feature type="binding site" evidence="4">
    <location>
        <position position="42"/>
    </location>
    <ligand>
        <name>Mg(2+)</name>
        <dbReference type="ChEBI" id="CHEBI:18420"/>
    </ligand>
</feature>
<comment type="similarity">
    <text evidence="1">Belongs to the HAD-like hydrolase superfamily. NagD family.</text>
</comment>
<feature type="active site" description="Proton donor" evidence="2">
    <location>
        <position position="42"/>
    </location>
</feature>
<keyword evidence="1 4" id="KW-0460">Magnesium</keyword>
<dbReference type="EMBL" id="VSDO01000001">
    <property type="protein sequence ID" value="TYA15547.1"/>
    <property type="molecule type" value="Genomic_DNA"/>
</dbReference>
<organism evidence="5 6">
    <name type="scientific">Paenibacillus faecis</name>
    <dbReference type="NCBI Taxonomy" id="862114"/>
    <lineage>
        <taxon>Bacteria</taxon>
        <taxon>Bacillati</taxon>
        <taxon>Bacillota</taxon>
        <taxon>Bacilli</taxon>
        <taxon>Bacillales</taxon>
        <taxon>Paenibacillaceae</taxon>
        <taxon>Paenibacillus</taxon>
    </lineage>
</organism>
<proteinExistence type="inferred from homology"/>
<keyword evidence="1 4" id="KW-0479">Metal-binding</keyword>
<evidence type="ECO:0000256" key="2">
    <source>
        <dbReference type="PIRSR" id="PIRSR000915-1"/>
    </source>
</evidence>
<name>A0A5D0D2X9_9BACL</name>
<dbReference type="Pfam" id="PF13344">
    <property type="entry name" value="Hydrolase_6"/>
    <property type="match status" value="1"/>
</dbReference>
<reference evidence="5 6" key="1">
    <citation type="submission" date="2019-08" db="EMBL/GenBank/DDBJ databases">
        <title>Genome sequencing of Paenibacillus faecis DSM 23593(T).</title>
        <authorList>
            <person name="Kook J.-K."/>
            <person name="Park S.-N."/>
            <person name="Lim Y.K."/>
        </authorList>
    </citation>
    <scope>NUCLEOTIDE SEQUENCE [LARGE SCALE GENOMIC DNA]</scope>
    <source>
        <strain evidence="5 6">DSM 23593</strain>
    </source>
</reference>
<dbReference type="InterPro" id="IPR023214">
    <property type="entry name" value="HAD_sf"/>
</dbReference>
<protein>
    <recommendedName>
        <fullName evidence="1">Acid sugar phosphatase</fullName>
        <ecNumber evidence="1">3.1.3.-</ecNumber>
    </recommendedName>
</protein>
<dbReference type="PANTHER" id="PTHR19288">
    <property type="entry name" value="4-NITROPHENYLPHOSPHATASE-RELATED"/>
    <property type="match status" value="1"/>
</dbReference>